<dbReference type="PANTHER" id="PTHR10272:SF0">
    <property type="entry name" value="PLATELET-ACTIVATING FACTOR ACETYLHYDROLASE"/>
    <property type="match status" value="1"/>
</dbReference>
<keyword evidence="2" id="KW-0442">Lipid degradation</keyword>
<evidence type="ECO:0000313" key="5">
    <source>
        <dbReference type="EMBL" id="GAA1966661.1"/>
    </source>
</evidence>
<evidence type="ECO:0000313" key="6">
    <source>
        <dbReference type="Proteomes" id="UP001501116"/>
    </source>
</evidence>
<feature type="compositionally biased region" description="Pro residues" evidence="4">
    <location>
        <begin position="15"/>
        <end position="28"/>
    </location>
</feature>
<feature type="compositionally biased region" description="Low complexity" evidence="4">
    <location>
        <begin position="1"/>
        <end position="14"/>
    </location>
</feature>
<evidence type="ECO:0000256" key="3">
    <source>
        <dbReference type="ARBA" id="ARBA00023098"/>
    </source>
</evidence>
<dbReference type="EMBL" id="BAAANN010000017">
    <property type="protein sequence ID" value="GAA1966661.1"/>
    <property type="molecule type" value="Genomic_DNA"/>
</dbReference>
<gene>
    <name evidence="5" type="ORF">GCM10009754_43950</name>
</gene>
<keyword evidence="1 5" id="KW-0378">Hydrolase</keyword>
<accession>A0ABN2RC57</accession>
<dbReference type="GO" id="GO:0016787">
    <property type="term" value="F:hydrolase activity"/>
    <property type="evidence" value="ECO:0007669"/>
    <property type="project" value="UniProtKB-KW"/>
</dbReference>
<evidence type="ECO:0000256" key="1">
    <source>
        <dbReference type="ARBA" id="ARBA00022801"/>
    </source>
</evidence>
<dbReference type="SUPFAM" id="SSF53474">
    <property type="entry name" value="alpha/beta-Hydrolases"/>
    <property type="match status" value="1"/>
</dbReference>
<keyword evidence="3" id="KW-0443">Lipid metabolism</keyword>
<dbReference type="Proteomes" id="UP001501116">
    <property type="component" value="Unassembled WGS sequence"/>
</dbReference>
<dbReference type="PANTHER" id="PTHR10272">
    <property type="entry name" value="PLATELET-ACTIVATING FACTOR ACETYLHYDROLASE"/>
    <property type="match status" value="1"/>
</dbReference>
<reference evidence="5 6" key="1">
    <citation type="journal article" date="2019" name="Int. J. Syst. Evol. Microbiol.">
        <title>The Global Catalogue of Microorganisms (GCM) 10K type strain sequencing project: providing services to taxonomists for standard genome sequencing and annotation.</title>
        <authorList>
            <consortium name="The Broad Institute Genomics Platform"/>
            <consortium name="The Broad Institute Genome Sequencing Center for Infectious Disease"/>
            <person name="Wu L."/>
            <person name="Ma J."/>
        </authorList>
    </citation>
    <scope>NUCLEOTIDE SEQUENCE [LARGE SCALE GENOMIC DNA]</scope>
    <source>
        <strain evidence="5 6">JCM 14545</strain>
    </source>
</reference>
<dbReference type="Pfam" id="PF03403">
    <property type="entry name" value="PAF-AH_p_II"/>
    <property type="match status" value="1"/>
</dbReference>
<feature type="region of interest" description="Disordered" evidence="4">
    <location>
        <begin position="1"/>
        <end position="29"/>
    </location>
</feature>
<comment type="caution">
    <text evidence="5">The sequence shown here is derived from an EMBL/GenBank/DDBJ whole genome shotgun (WGS) entry which is preliminary data.</text>
</comment>
<protein>
    <submittedName>
        <fullName evidence="5">Alpha/beta hydrolase</fullName>
    </submittedName>
</protein>
<evidence type="ECO:0000256" key="4">
    <source>
        <dbReference type="SAM" id="MobiDB-lite"/>
    </source>
</evidence>
<sequence>MTVTAVAAMMSPATASPPPKRLAVPPPTGHHAVGTAELHLVDETRADPWVPESGPRELVVSMYYPAAVPVGAPRQYLTAREAEILLAANDLPEIPPELLAGTRSSARVGAPPLPRWHGYPLAVLSNGLGMPRATLTGLAEDLASRGYVVAAVGHNYEADGTAFPDGHVTECAACGPGLDHVLLSKVRTADVSFVLNRLTARDSPYALLIDPAKIGLVGQSVGGNAAPLAMLADRRIRAGVNLDGRFWSPLPESGVDRPILLLGRESAHTPTGPDPTWPESWPKLHGWKRWLSVDGAAHTGFTDNIALMDQAGVTKPGTMPGARSMELTRAYVAAFLDLHLRGRPQPLLDGPVATNPEVRFWP</sequence>
<proteinExistence type="predicted"/>
<dbReference type="InterPro" id="IPR029058">
    <property type="entry name" value="AB_hydrolase_fold"/>
</dbReference>
<dbReference type="Gene3D" id="3.40.50.1820">
    <property type="entry name" value="alpha/beta hydrolase"/>
    <property type="match status" value="1"/>
</dbReference>
<name>A0ABN2RC57_9PSEU</name>
<keyword evidence="6" id="KW-1185">Reference proteome</keyword>
<organism evidence="5 6">
    <name type="scientific">Amycolatopsis minnesotensis</name>
    <dbReference type="NCBI Taxonomy" id="337894"/>
    <lineage>
        <taxon>Bacteria</taxon>
        <taxon>Bacillati</taxon>
        <taxon>Actinomycetota</taxon>
        <taxon>Actinomycetes</taxon>
        <taxon>Pseudonocardiales</taxon>
        <taxon>Pseudonocardiaceae</taxon>
        <taxon>Amycolatopsis</taxon>
    </lineage>
</organism>
<evidence type="ECO:0000256" key="2">
    <source>
        <dbReference type="ARBA" id="ARBA00022963"/>
    </source>
</evidence>